<sequence>MIVDGLLTQQQMADRVHSRFISVIWEQKPPTLLKALMLIEDTLRKELVKVTITDAIADRSHRQQNSIVVYNNSGVSPTSRNIRLRTDPVPLPTIITNPNIDAHRASMAYIHLDHGSQATLITRDLVNRLALVPIEQRKMSIRGLHDKHTRPSFHDIVKIDIVTDRGKYSVEAVVHEGSSVNSISTHPLDDNDLSVIQSTIGTVPNRFSNFVSVETDLLLSVTDTMELLENSKETKLPSGCRLFESPLGPIVVGSSRAGSRSFKPSVSALTGNTEPSFEQKLERLFSVDPSARVYGTTEKESRKVTDELVNKHFEDTIQKQGDEYFVQYSVKPLAKDDLPSNYDLATSRLNSTVRTLSKDRTYLEFCVTPFGVNQSPSLLNKVINHHIQLHGKDLDPTLIQQLVTNLYVDNVIINVDRPLSIMYTQSKQIFEVMSMNLRDYASNDPDFISTIPESDRSSDNVQKLLGLLWNNDTDQLFIKIPISSKDGEESKRSMLSKTASPFDPLGFLNPLLLPPRLSIQNLWNTSLKWDEKVDPSTRDAFHSQMSEVESFSLPIDQYSHLSDYDEIILVAFSDASKQAMATCIYSWSPSSPPALLISKCRLAPIKATTTIPKMELESLVMSHSLLRFTVDALRKEFTEKPIHVYTYSDSAVVLHWCRPEFSKPVGPFVSNRINKIKEITSELSESHSVIYHYPRHVRSEFNPADHSTRGLSAKDTNNPNHQWWIGPDWLKTDPST</sequence>
<accession>A0AAV5U854</accession>
<dbReference type="PANTHER" id="PTHR22955">
    <property type="entry name" value="RETROTRANSPOSON"/>
    <property type="match status" value="1"/>
</dbReference>
<proteinExistence type="predicted"/>
<comment type="caution">
    <text evidence="1">The sequence shown here is derived from an EMBL/GenBank/DDBJ whole genome shotgun (WGS) entry which is preliminary data.</text>
</comment>
<reference evidence="1" key="1">
    <citation type="submission" date="2023-10" db="EMBL/GenBank/DDBJ databases">
        <title>Genome assembly of Pristionchus species.</title>
        <authorList>
            <person name="Yoshida K."/>
            <person name="Sommer R.J."/>
        </authorList>
    </citation>
    <scope>NUCLEOTIDE SEQUENCE</scope>
    <source>
        <strain evidence="1">RS0144</strain>
    </source>
</reference>
<keyword evidence="2" id="KW-1185">Reference proteome</keyword>
<name>A0AAV5U854_9BILA</name>
<protein>
    <submittedName>
        <fullName evidence="1">Uncharacterized protein</fullName>
    </submittedName>
</protein>
<dbReference type="EMBL" id="BTSX01000005">
    <property type="protein sequence ID" value="GMT02631.1"/>
    <property type="molecule type" value="Genomic_DNA"/>
</dbReference>
<organism evidence="1 2">
    <name type="scientific">Pristionchus entomophagus</name>
    <dbReference type="NCBI Taxonomy" id="358040"/>
    <lineage>
        <taxon>Eukaryota</taxon>
        <taxon>Metazoa</taxon>
        <taxon>Ecdysozoa</taxon>
        <taxon>Nematoda</taxon>
        <taxon>Chromadorea</taxon>
        <taxon>Rhabditida</taxon>
        <taxon>Rhabditina</taxon>
        <taxon>Diplogasteromorpha</taxon>
        <taxon>Diplogasteroidea</taxon>
        <taxon>Neodiplogasteridae</taxon>
        <taxon>Pristionchus</taxon>
    </lineage>
</organism>
<dbReference type="Proteomes" id="UP001432027">
    <property type="component" value="Unassembled WGS sequence"/>
</dbReference>
<dbReference type="Pfam" id="PF05380">
    <property type="entry name" value="Peptidase_A17"/>
    <property type="match status" value="1"/>
</dbReference>
<dbReference type="AlphaFoldDB" id="A0AAV5U854"/>
<dbReference type="PANTHER" id="PTHR22955:SF65">
    <property type="entry name" value="INTEGRASE CATALYTIC DOMAIN-CONTAINING PROTEIN"/>
    <property type="match status" value="1"/>
</dbReference>
<evidence type="ECO:0000313" key="1">
    <source>
        <dbReference type="EMBL" id="GMT02631.1"/>
    </source>
</evidence>
<gene>
    <name evidence="1" type="ORF">PENTCL1PPCAC_24805</name>
</gene>
<evidence type="ECO:0000313" key="2">
    <source>
        <dbReference type="Proteomes" id="UP001432027"/>
    </source>
</evidence>
<dbReference type="InterPro" id="IPR008042">
    <property type="entry name" value="Retrotrans_Pao"/>
</dbReference>